<dbReference type="SUPFAM" id="SSF50129">
    <property type="entry name" value="GroES-like"/>
    <property type="match status" value="1"/>
</dbReference>
<proteinExistence type="inferred from homology"/>
<keyword evidence="10" id="KW-0275">Fatty acid biosynthesis</keyword>
<sequence length="331" mass="35536">MKAIEFSRYGIPHEVCACIEIDDLGAPEKGSIIVSVIACSINPADLLIIEGRYPGPESLPSRLGIEAIGDVLSVADDVKEVSPGDRVLLLDRQNWAEKVSTPASRVIRITKKLDPLQAAMMKVNPPTALLMLSDYVDLKPGDWVIQNAANSAVGLHLIRLAAQRGIRTINIVRRESAVAALDSAGADLVFVDSEDLAHRVRKEIGDSHLPLALDAIGGSSCLHLASCLSKGGKLVNYGFLSGDPCMITPLQAIVSSITLHGFWLVNNLFQGSRQKVEKTYSEVTELILAGTISAPVEATYKLEQVQQALAHASRGGRSGKILFTPNLECND</sequence>
<dbReference type="GO" id="GO:0141148">
    <property type="term" value="F:enoyl-[acyl-carrier-protein] reductase (NADPH) activity"/>
    <property type="evidence" value="ECO:0007669"/>
    <property type="project" value="UniProtKB-EC"/>
</dbReference>
<dbReference type="SMART" id="SM00829">
    <property type="entry name" value="PKS_ER"/>
    <property type="match status" value="1"/>
</dbReference>
<dbReference type="InterPro" id="IPR036291">
    <property type="entry name" value="NAD(P)-bd_dom_sf"/>
</dbReference>
<accession>A0A381XPZ3</accession>
<evidence type="ECO:0000256" key="8">
    <source>
        <dbReference type="ARBA" id="ARBA00023098"/>
    </source>
</evidence>
<dbReference type="InterPro" id="IPR020843">
    <property type="entry name" value="ER"/>
</dbReference>
<dbReference type="Pfam" id="PF00107">
    <property type="entry name" value="ADH_zinc_N"/>
    <property type="match status" value="1"/>
</dbReference>
<keyword evidence="4" id="KW-0276">Fatty acid metabolism</keyword>
<comment type="subcellular location">
    <subcellularLocation>
        <location evidence="1">Mitochondrion</location>
    </subcellularLocation>
</comment>
<dbReference type="PANTHER" id="PTHR43981">
    <property type="entry name" value="ENOYL-[ACYL-CARRIER-PROTEIN] REDUCTASE, MITOCHONDRIAL"/>
    <property type="match status" value="1"/>
</dbReference>
<evidence type="ECO:0000256" key="1">
    <source>
        <dbReference type="ARBA" id="ARBA00004173"/>
    </source>
</evidence>
<dbReference type="EMBL" id="UINC01015931">
    <property type="protein sequence ID" value="SVA66720.1"/>
    <property type="molecule type" value="Genomic_DNA"/>
</dbReference>
<feature type="domain" description="Enoyl reductase (ER)" evidence="13">
    <location>
        <begin position="10"/>
        <end position="323"/>
    </location>
</feature>
<evidence type="ECO:0000256" key="7">
    <source>
        <dbReference type="ARBA" id="ARBA00023002"/>
    </source>
</evidence>
<dbReference type="InterPro" id="IPR013149">
    <property type="entry name" value="ADH-like_C"/>
</dbReference>
<organism evidence="14">
    <name type="scientific">marine metagenome</name>
    <dbReference type="NCBI Taxonomy" id="408172"/>
    <lineage>
        <taxon>unclassified sequences</taxon>
        <taxon>metagenomes</taxon>
        <taxon>ecological metagenomes</taxon>
    </lineage>
</organism>
<dbReference type="AlphaFoldDB" id="A0A381XPZ3"/>
<keyword evidence="5" id="KW-0521">NADP</keyword>
<protein>
    <recommendedName>
        <fullName evidence="11">enoyl-[acyl-carrier-protein] reductase</fullName>
        <ecNumber evidence="11">1.3.1.104</ecNumber>
    </recommendedName>
</protein>
<evidence type="ECO:0000313" key="14">
    <source>
        <dbReference type="EMBL" id="SVA66720.1"/>
    </source>
</evidence>
<dbReference type="CDD" id="cd08290">
    <property type="entry name" value="ETR"/>
    <property type="match status" value="1"/>
</dbReference>
<dbReference type="GO" id="GO:0005739">
    <property type="term" value="C:mitochondrion"/>
    <property type="evidence" value="ECO:0007669"/>
    <property type="project" value="UniProtKB-SubCell"/>
</dbReference>
<evidence type="ECO:0000256" key="3">
    <source>
        <dbReference type="ARBA" id="ARBA00022516"/>
    </source>
</evidence>
<dbReference type="Gene3D" id="3.40.50.720">
    <property type="entry name" value="NAD(P)-binding Rossmann-like Domain"/>
    <property type="match status" value="1"/>
</dbReference>
<keyword evidence="9" id="KW-0496">Mitochondrion</keyword>
<evidence type="ECO:0000256" key="4">
    <source>
        <dbReference type="ARBA" id="ARBA00022832"/>
    </source>
</evidence>
<dbReference type="GO" id="GO:0006633">
    <property type="term" value="P:fatty acid biosynthetic process"/>
    <property type="evidence" value="ECO:0007669"/>
    <property type="project" value="UniProtKB-KW"/>
</dbReference>
<dbReference type="PANTHER" id="PTHR43981:SF2">
    <property type="entry name" value="ENOYL-[ACYL-CARRIER-PROTEIN] REDUCTASE, MITOCHONDRIAL"/>
    <property type="match status" value="1"/>
</dbReference>
<reference evidence="14" key="1">
    <citation type="submission" date="2018-05" db="EMBL/GenBank/DDBJ databases">
        <authorList>
            <person name="Lanie J.A."/>
            <person name="Ng W.-L."/>
            <person name="Kazmierczak K.M."/>
            <person name="Andrzejewski T.M."/>
            <person name="Davidsen T.M."/>
            <person name="Wayne K.J."/>
            <person name="Tettelin H."/>
            <person name="Glass J.I."/>
            <person name="Rusch D."/>
            <person name="Podicherti R."/>
            <person name="Tsui H.-C.T."/>
            <person name="Winkler M.E."/>
        </authorList>
    </citation>
    <scope>NUCLEOTIDE SEQUENCE</scope>
</reference>
<evidence type="ECO:0000256" key="11">
    <source>
        <dbReference type="ARBA" id="ARBA00038963"/>
    </source>
</evidence>
<dbReference type="EC" id="1.3.1.104" evidence="11"/>
<keyword evidence="7" id="KW-0560">Oxidoreductase</keyword>
<evidence type="ECO:0000256" key="2">
    <source>
        <dbReference type="ARBA" id="ARBA00010371"/>
    </source>
</evidence>
<dbReference type="Gene3D" id="3.90.180.10">
    <property type="entry name" value="Medium-chain alcohol dehydrogenases, catalytic domain"/>
    <property type="match status" value="1"/>
</dbReference>
<dbReference type="InterPro" id="IPR013154">
    <property type="entry name" value="ADH-like_N"/>
</dbReference>
<name>A0A381XPZ3_9ZZZZ</name>
<evidence type="ECO:0000256" key="6">
    <source>
        <dbReference type="ARBA" id="ARBA00022946"/>
    </source>
</evidence>
<keyword evidence="3" id="KW-0444">Lipid biosynthesis</keyword>
<dbReference type="InterPro" id="IPR051034">
    <property type="entry name" value="Mito_Enoyl-ACP_Reductase"/>
</dbReference>
<dbReference type="InterPro" id="IPR011032">
    <property type="entry name" value="GroES-like_sf"/>
</dbReference>
<evidence type="ECO:0000256" key="10">
    <source>
        <dbReference type="ARBA" id="ARBA00023160"/>
    </source>
</evidence>
<gene>
    <name evidence="14" type="ORF">METZ01_LOCUS119574</name>
</gene>
<dbReference type="Pfam" id="PF08240">
    <property type="entry name" value="ADH_N"/>
    <property type="match status" value="1"/>
</dbReference>
<evidence type="ECO:0000259" key="13">
    <source>
        <dbReference type="SMART" id="SM00829"/>
    </source>
</evidence>
<comment type="catalytic activity">
    <reaction evidence="12">
        <text>a 2,3-saturated acyl-[ACP] + NADP(+) = a (2E)-enoyl-[ACP] + NADPH + H(+)</text>
        <dbReference type="Rhea" id="RHEA:22564"/>
        <dbReference type="Rhea" id="RHEA-COMP:9925"/>
        <dbReference type="Rhea" id="RHEA-COMP:9926"/>
        <dbReference type="ChEBI" id="CHEBI:15378"/>
        <dbReference type="ChEBI" id="CHEBI:57783"/>
        <dbReference type="ChEBI" id="CHEBI:58349"/>
        <dbReference type="ChEBI" id="CHEBI:78784"/>
        <dbReference type="ChEBI" id="CHEBI:78785"/>
        <dbReference type="EC" id="1.3.1.104"/>
    </reaction>
</comment>
<evidence type="ECO:0000256" key="12">
    <source>
        <dbReference type="ARBA" id="ARBA00048843"/>
    </source>
</evidence>
<keyword evidence="6" id="KW-0809">Transit peptide</keyword>
<dbReference type="SUPFAM" id="SSF51735">
    <property type="entry name" value="NAD(P)-binding Rossmann-fold domains"/>
    <property type="match status" value="1"/>
</dbReference>
<comment type="similarity">
    <text evidence="2">Belongs to the zinc-containing alcohol dehydrogenase family. Quinone oxidoreductase subfamily.</text>
</comment>
<evidence type="ECO:0000256" key="9">
    <source>
        <dbReference type="ARBA" id="ARBA00023128"/>
    </source>
</evidence>
<keyword evidence="8" id="KW-0443">Lipid metabolism</keyword>
<evidence type="ECO:0000256" key="5">
    <source>
        <dbReference type="ARBA" id="ARBA00022857"/>
    </source>
</evidence>